<dbReference type="Proteomes" id="UP000436483">
    <property type="component" value="Unassembled WGS sequence"/>
</dbReference>
<reference evidence="2 3" key="1">
    <citation type="submission" date="2019-12" db="EMBL/GenBank/DDBJ databases">
        <authorList>
            <person name="Yuan C.-G."/>
        </authorList>
    </citation>
    <scope>NUCLEOTIDE SEQUENCE [LARGE SCALE GENOMIC DNA]</scope>
    <source>
        <strain evidence="2 3">KCTC 23863</strain>
    </source>
</reference>
<comment type="caution">
    <text evidence="2">The sequence shown here is derived from an EMBL/GenBank/DDBJ whole genome shotgun (WGS) entry which is preliminary data.</text>
</comment>
<evidence type="ECO:0000313" key="3">
    <source>
        <dbReference type="Proteomes" id="UP000436483"/>
    </source>
</evidence>
<gene>
    <name evidence="2" type="ORF">GR328_18905</name>
</gene>
<feature type="chain" id="PRO_5031575014" description="Autotransporter-associated beta strand repeat-containing protein" evidence="1">
    <location>
        <begin position="32"/>
        <end position="316"/>
    </location>
</feature>
<keyword evidence="3" id="KW-1185">Reference proteome</keyword>
<accession>A0A7X3MUI4</accession>
<evidence type="ECO:0008006" key="4">
    <source>
        <dbReference type="Google" id="ProtNLM"/>
    </source>
</evidence>
<evidence type="ECO:0000256" key="1">
    <source>
        <dbReference type="SAM" id="SignalP"/>
    </source>
</evidence>
<organism evidence="2 3">
    <name type="scientific">Microvirga makkahensis</name>
    <dbReference type="NCBI Taxonomy" id="1128670"/>
    <lineage>
        <taxon>Bacteria</taxon>
        <taxon>Pseudomonadati</taxon>
        <taxon>Pseudomonadota</taxon>
        <taxon>Alphaproteobacteria</taxon>
        <taxon>Hyphomicrobiales</taxon>
        <taxon>Methylobacteriaceae</taxon>
        <taxon>Microvirga</taxon>
    </lineage>
</organism>
<dbReference type="AlphaFoldDB" id="A0A7X3MUI4"/>
<name>A0A7X3MUI4_9HYPH</name>
<dbReference type="RefSeq" id="WP_160886545.1">
    <property type="nucleotide sequence ID" value="NZ_WURB01000017.1"/>
</dbReference>
<dbReference type="OrthoDB" id="7195851at2"/>
<reference evidence="2 3" key="2">
    <citation type="submission" date="2020-01" db="EMBL/GenBank/DDBJ databases">
        <title>Microvirga sp. nov., an arsenate reduction bacterium isolated from Tibet hotspring sediments.</title>
        <authorList>
            <person name="Xian W.-D."/>
            <person name="Li W.-J."/>
        </authorList>
    </citation>
    <scope>NUCLEOTIDE SEQUENCE [LARGE SCALE GENOMIC DNA]</scope>
    <source>
        <strain evidence="2 3">KCTC 23863</strain>
    </source>
</reference>
<evidence type="ECO:0000313" key="2">
    <source>
        <dbReference type="EMBL" id="MXQ13496.1"/>
    </source>
</evidence>
<keyword evidence="1" id="KW-0732">Signal</keyword>
<dbReference type="EMBL" id="WURB01000017">
    <property type="protein sequence ID" value="MXQ13496.1"/>
    <property type="molecule type" value="Genomic_DNA"/>
</dbReference>
<sequence>MNSSPHARLNALLRFALLTSTALVGVPAAHAQWVIEGDVSIRYPSDSTSSPTSYNVPVTITGRLLVGTGSRPYSWARFLSYHNEFISTGGASIAHDPSSSDVNAYVRILGTWLNTGPLVVGETGNGVLAISGEGIVRQDDGLGTVTIANQPGSTGTLAIGIGGSSYLSDEQEHMAPGTLDAAGIVFGQGSGRILFSHTSGFYTFAPTISGLGTIVVRNGTTTLTGDNSGLSGSVELRGGKLSLASSAAIGSASVSGMGGTLAYSAGVNLANSVALTSGSTTFEVASGSATQSGAISGSGNLIKDGAGILQLTGPTT</sequence>
<feature type="signal peptide" evidence="1">
    <location>
        <begin position="1"/>
        <end position="31"/>
    </location>
</feature>
<protein>
    <recommendedName>
        <fullName evidence="4">Autotransporter-associated beta strand repeat-containing protein</fullName>
    </recommendedName>
</protein>
<proteinExistence type="predicted"/>